<evidence type="ECO:0000259" key="10">
    <source>
        <dbReference type="SMART" id="SM00563"/>
    </source>
</evidence>
<comment type="caution">
    <text evidence="11">The sequence shown here is derived from an EMBL/GenBank/DDBJ whole genome shotgun (WGS) entry which is preliminary data.</text>
</comment>
<keyword evidence="3 7" id="KW-0444">Lipid biosynthesis</keyword>
<dbReference type="Pfam" id="PF01553">
    <property type="entry name" value="Acyltransferase"/>
    <property type="match status" value="1"/>
</dbReference>
<evidence type="ECO:0000256" key="9">
    <source>
        <dbReference type="SAM" id="Phobius"/>
    </source>
</evidence>
<comment type="pathway">
    <text evidence="1">Lipid metabolism.</text>
</comment>
<organism evidence="11 12">
    <name type="scientific">Actinomycetospora lemnae</name>
    <dbReference type="NCBI Taxonomy" id="3019891"/>
    <lineage>
        <taxon>Bacteria</taxon>
        <taxon>Bacillati</taxon>
        <taxon>Actinomycetota</taxon>
        <taxon>Actinomycetes</taxon>
        <taxon>Pseudonocardiales</taxon>
        <taxon>Pseudonocardiaceae</taxon>
        <taxon>Actinomycetospora</taxon>
    </lineage>
</organism>
<evidence type="ECO:0000256" key="3">
    <source>
        <dbReference type="ARBA" id="ARBA00022516"/>
    </source>
</evidence>
<evidence type="ECO:0000256" key="6">
    <source>
        <dbReference type="ARBA" id="ARBA00023315"/>
    </source>
</evidence>
<name>A0ABT5T2U3_9PSEU</name>
<keyword evidence="9" id="KW-0812">Transmembrane</keyword>
<evidence type="ECO:0000256" key="4">
    <source>
        <dbReference type="ARBA" id="ARBA00022679"/>
    </source>
</evidence>
<dbReference type="InterPro" id="IPR002123">
    <property type="entry name" value="Plipid/glycerol_acylTrfase"/>
</dbReference>
<dbReference type="InterPro" id="IPR004552">
    <property type="entry name" value="AGP_acyltrans"/>
</dbReference>
<accession>A0ABT5T2U3</accession>
<dbReference type="NCBIfam" id="TIGR00530">
    <property type="entry name" value="AGP_acyltrn"/>
    <property type="match status" value="1"/>
</dbReference>
<feature type="region of interest" description="Disordered" evidence="8">
    <location>
        <begin position="282"/>
        <end position="305"/>
    </location>
</feature>
<dbReference type="SMART" id="SM00563">
    <property type="entry name" value="PlsC"/>
    <property type="match status" value="1"/>
</dbReference>
<evidence type="ECO:0000256" key="5">
    <source>
        <dbReference type="ARBA" id="ARBA00023098"/>
    </source>
</evidence>
<keyword evidence="12" id="KW-1185">Reference proteome</keyword>
<keyword evidence="4 7" id="KW-0808">Transferase</keyword>
<evidence type="ECO:0000313" key="11">
    <source>
        <dbReference type="EMBL" id="MDD7969449.1"/>
    </source>
</evidence>
<keyword evidence="6 7" id="KW-0012">Acyltransferase</keyword>
<comment type="catalytic activity">
    <reaction evidence="7">
        <text>a 1-acyl-sn-glycero-3-phosphate + an acyl-CoA = a 1,2-diacyl-sn-glycero-3-phosphate + CoA</text>
        <dbReference type="Rhea" id="RHEA:19709"/>
        <dbReference type="ChEBI" id="CHEBI:57287"/>
        <dbReference type="ChEBI" id="CHEBI:57970"/>
        <dbReference type="ChEBI" id="CHEBI:58342"/>
        <dbReference type="ChEBI" id="CHEBI:58608"/>
        <dbReference type="EC" id="2.3.1.51"/>
    </reaction>
</comment>
<evidence type="ECO:0000256" key="2">
    <source>
        <dbReference type="ARBA" id="ARBA00008655"/>
    </source>
</evidence>
<keyword evidence="7" id="KW-0594">Phospholipid biosynthesis</keyword>
<dbReference type="GO" id="GO:0003841">
    <property type="term" value="F:1-acylglycerol-3-phosphate O-acyltransferase activity"/>
    <property type="evidence" value="ECO:0007669"/>
    <property type="project" value="UniProtKB-EC"/>
</dbReference>
<dbReference type="EC" id="2.3.1.51" evidence="7"/>
<dbReference type="PANTHER" id="PTHR10434">
    <property type="entry name" value="1-ACYL-SN-GLYCEROL-3-PHOSPHATE ACYLTRANSFERASE"/>
    <property type="match status" value="1"/>
</dbReference>
<dbReference type="EMBL" id="JAQZAO010000026">
    <property type="protein sequence ID" value="MDD7969449.1"/>
    <property type="molecule type" value="Genomic_DNA"/>
</dbReference>
<proteinExistence type="inferred from homology"/>
<evidence type="ECO:0000256" key="7">
    <source>
        <dbReference type="RuleBase" id="RU361267"/>
    </source>
</evidence>
<keyword evidence="5 7" id="KW-0443">Lipid metabolism</keyword>
<keyword evidence="9" id="KW-0472">Membrane</keyword>
<feature type="domain" description="Phospholipid/glycerol acyltransferase" evidence="10">
    <location>
        <begin position="92"/>
        <end position="204"/>
    </location>
</feature>
<gene>
    <name evidence="11" type="ORF">PGB27_29250</name>
</gene>
<evidence type="ECO:0000256" key="1">
    <source>
        <dbReference type="ARBA" id="ARBA00005189"/>
    </source>
</evidence>
<sequence length="305" mass="31242">MNAWSPTSPCGPGCLPVAVPGSRTARLRRAVRLLVRGTALLVVLVAGLLAALVVPLLGPSATAVVQRVWAAAVLSACGVRVRHTGPAAPSGALVVANHVSWLDVFALHAVAPVRMLAKTEVRRWPVLGIMAARAGTVFLDRDRLRDLPGAVAGLADALRAGTPIGVFAEGTTRCGRDLGPFRPAAFQAAYDAGAPVVPVAVRYGRLTAERGTVDATAAFIGDDTLAASLLRVLAVGDVVVDVTTCAVVDTTALPPGPARASARRALARGCADAVAAVLPPDPVGHPAARRTVTPLPTTRDLEHVA</sequence>
<dbReference type="Proteomes" id="UP001300763">
    <property type="component" value="Unassembled WGS sequence"/>
</dbReference>
<dbReference type="CDD" id="cd07989">
    <property type="entry name" value="LPLAT_AGPAT-like"/>
    <property type="match status" value="1"/>
</dbReference>
<dbReference type="PANTHER" id="PTHR10434:SF64">
    <property type="entry name" value="1-ACYL-SN-GLYCEROL-3-PHOSPHATE ACYLTRANSFERASE-RELATED"/>
    <property type="match status" value="1"/>
</dbReference>
<feature type="transmembrane region" description="Helical" evidence="9">
    <location>
        <begin position="33"/>
        <end position="57"/>
    </location>
</feature>
<comment type="domain">
    <text evidence="7">The HXXXXD motif is essential for acyltransferase activity and may constitute the binding site for the phosphate moiety of the glycerol-3-phosphate.</text>
</comment>
<dbReference type="SUPFAM" id="SSF69593">
    <property type="entry name" value="Glycerol-3-phosphate (1)-acyltransferase"/>
    <property type="match status" value="1"/>
</dbReference>
<dbReference type="RefSeq" id="WP_274203979.1">
    <property type="nucleotide sequence ID" value="NZ_JAQZAO010000026.1"/>
</dbReference>
<comment type="similarity">
    <text evidence="2 7">Belongs to the 1-acyl-sn-glycerol-3-phosphate acyltransferase family.</text>
</comment>
<reference evidence="11 12" key="1">
    <citation type="submission" date="2023-02" db="EMBL/GenBank/DDBJ databases">
        <title>Genome sequencing required for Actinomycetospora new species description.</title>
        <authorList>
            <person name="Saimee Y."/>
            <person name="Duangmal K."/>
        </authorList>
    </citation>
    <scope>NUCLEOTIDE SEQUENCE [LARGE SCALE GENOMIC DNA]</scope>
    <source>
        <strain evidence="11 12">DW7H6</strain>
    </source>
</reference>
<evidence type="ECO:0000313" key="12">
    <source>
        <dbReference type="Proteomes" id="UP001300763"/>
    </source>
</evidence>
<keyword evidence="9" id="KW-1133">Transmembrane helix</keyword>
<evidence type="ECO:0000256" key="8">
    <source>
        <dbReference type="SAM" id="MobiDB-lite"/>
    </source>
</evidence>
<keyword evidence="7" id="KW-1208">Phospholipid metabolism</keyword>
<protein>
    <recommendedName>
        <fullName evidence="7">1-acyl-sn-glycerol-3-phosphate acyltransferase</fullName>
        <ecNumber evidence="7">2.3.1.51</ecNumber>
    </recommendedName>
</protein>